<protein>
    <submittedName>
        <fullName evidence="1">Uncharacterized protein</fullName>
    </submittedName>
</protein>
<evidence type="ECO:0000313" key="2">
    <source>
        <dbReference type="Proteomes" id="UP000005561"/>
    </source>
</evidence>
<reference evidence="1" key="1">
    <citation type="submission" date="2009-07" db="EMBL/GenBank/DDBJ databases">
        <authorList>
            <person name="Weinstock G."/>
            <person name="Sodergren E."/>
            <person name="Clifton S."/>
            <person name="Fulton L."/>
            <person name="Fulton B."/>
            <person name="Courtney L."/>
            <person name="Fronick C."/>
            <person name="Harrison M."/>
            <person name="Strong C."/>
            <person name="Farmer C."/>
            <person name="Delahaunty K."/>
            <person name="Markovic C."/>
            <person name="Hall O."/>
            <person name="Minx P."/>
            <person name="Tomlinson C."/>
            <person name="Mitreva M."/>
            <person name="Nelson J."/>
            <person name="Hou S."/>
            <person name="Wollam A."/>
            <person name="Pepin K.H."/>
            <person name="Johnson M."/>
            <person name="Bhonagiri V."/>
            <person name="Nash W.E."/>
            <person name="Warren W."/>
            <person name="Chinwalla A."/>
            <person name="Mardis E.R."/>
            <person name="Wilson R.K."/>
        </authorList>
    </citation>
    <scope>NUCLEOTIDE SEQUENCE [LARGE SCALE GENOMIC DNA]</scope>
    <source>
        <strain evidence="1">DSM 14469</strain>
    </source>
</reference>
<organism evidence="1 2">
    <name type="scientific">Marvinbryantia formatexigens DSM 14469</name>
    <dbReference type="NCBI Taxonomy" id="478749"/>
    <lineage>
        <taxon>Bacteria</taxon>
        <taxon>Bacillati</taxon>
        <taxon>Bacillota</taxon>
        <taxon>Clostridia</taxon>
        <taxon>Lachnospirales</taxon>
        <taxon>Lachnospiraceae</taxon>
        <taxon>Marvinbryantia</taxon>
    </lineage>
</organism>
<dbReference type="Proteomes" id="UP000005561">
    <property type="component" value="Unassembled WGS sequence"/>
</dbReference>
<dbReference type="EMBL" id="ACCL02000006">
    <property type="protein sequence ID" value="EET61516.1"/>
    <property type="molecule type" value="Genomic_DNA"/>
</dbReference>
<proteinExistence type="predicted"/>
<accession>C6LD33</accession>
<keyword evidence="2" id="KW-1185">Reference proteome</keyword>
<dbReference type="AlphaFoldDB" id="C6LD33"/>
<sequence>MSAHCAGRQFRYRKMEAKERRQCTEIKVHCLFFIFPKSSQIFHKIVSTPS</sequence>
<name>C6LD33_9FIRM</name>
<comment type="caution">
    <text evidence="1">The sequence shown here is derived from an EMBL/GenBank/DDBJ whole genome shotgun (WGS) entry which is preliminary data.</text>
</comment>
<evidence type="ECO:0000313" key="1">
    <source>
        <dbReference type="EMBL" id="EET61516.1"/>
    </source>
</evidence>
<gene>
    <name evidence="1" type="ORF">BRYFOR_06691</name>
</gene>